<accession>A0ABR8XPY6</accession>
<proteinExistence type="predicted"/>
<feature type="transmembrane region" description="Helical" evidence="1">
    <location>
        <begin position="39"/>
        <end position="56"/>
    </location>
</feature>
<dbReference type="EMBL" id="JACSPW010000012">
    <property type="protein sequence ID" value="MBD8033994.1"/>
    <property type="molecule type" value="Genomic_DNA"/>
</dbReference>
<name>A0ABR8XPY6_9BACL</name>
<sequence length="127" mass="14319">MKKARENQLSYLFLGIIMIPLSIYINYPYIANDDFPEGIMIFFLGISALMMSYLSPHLFPKDERTKEIVGKSMTINYFTLFGSITILIFLTGSLGFINLSATQVLIVLTCIMGTSIPLTMVIYSKLI</sequence>
<organism evidence="2 3">
    <name type="scientific">Solibacillus merdavium</name>
    <dbReference type="NCBI Taxonomy" id="2762218"/>
    <lineage>
        <taxon>Bacteria</taxon>
        <taxon>Bacillati</taxon>
        <taxon>Bacillota</taxon>
        <taxon>Bacilli</taxon>
        <taxon>Bacillales</taxon>
        <taxon>Caryophanaceae</taxon>
        <taxon>Solibacillus</taxon>
    </lineage>
</organism>
<evidence type="ECO:0000313" key="2">
    <source>
        <dbReference type="EMBL" id="MBD8033994.1"/>
    </source>
</evidence>
<reference evidence="2 3" key="1">
    <citation type="submission" date="2020-08" db="EMBL/GenBank/DDBJ databases">
        <title>A Genomic Blueprint of the Chicken Gut Microbiome.</title>
        <authorList>
            <person name="Gilroy R."/>
            <person name="Ravi A."/>
            <person name="Getino M."/>
            <person name="Pursley I."/>
            <person name="Horton D.L."/>
            <person name="Alikhan N.-F."/>
            <person name="Baker D."/>
            <person name="Gharbi K."/>
            <person name="Hall N."/>
            <person name="Watson M."/>
            <person name="Adriaenssens E.M."/>
            <person name="Foster-Nyarko E."/>
            <person name="Jarju S."/>
            <person name="Secka A."/>
            <person name="Antonio M."/>
            <person name="Oren A."/>
            <person name="Chaudhuri R."/>
            <person name="La Ragione R.M."/>
            <person name="Hildebrand F."/>
            <person name="Pallen M.J."/>
        </authorList>
    </citation>
    <scope>NUCLEOTIDE SEQUENCE [LARGE SCALE GENOMIC DNA]</scope>
    <source>
        <strain evidence="2 3">Sa1YVA6</strain>
    </source>
</reference>
<keyword evidence="1" id="KW-0472">Membrane</keyword>
<evidence type="ECO:0000313" key="3">
    <source>
        <dbReference type="Proteomes" id="UP000600565"/>
    </source>
</evidence>
<gene>
    <name evidence="2" type="ORF">H9632_13060</name>
</gene>
<feature type="transmembrane region" description="Helical" evidence="1">
    <location>
        <begin position="103"/>
        <end position="123"/>
    </location>
</feature>
<comment type="caution">
    <text evidence="2">The sequence shown here is derived from an EMBL/GenBank/DDBJ whole genome shotgun (WGS) entry which is preliminary data.</text>
</comment>
<keyword evidence="1" id="KW-0812">Transmembrane</keyword>
<keyword evidence="3" id="KW-1185">Reference proteome</keyword>
<keyword evidence="1" id="KW-1133">Transmembrane helix</keyword>
<feature type="transmembrane region" description="Helical" evidence="1">
    <location>
        <begin position="9"/>
        <end position="27"/>
    </location>
</feature>
<evidence type="ECO:0000256" key="1">
    <source>
        <dbReference type="SAM" id="Phobius"/>
    </source>
</evidence>
<protein>
    <recommendedName>
        <fullName evidence="4">Permease</fullName>
    </recommendedName>
</protein>
<feature type="transmembrane region" description="Helical" evidence="1">
    <location>
        <begin position="77"/>
        <end position="97"/>
    </location>
</feature>
<evidence type="ECO:0008006" key="4">
    <source>
        <dbReference type="Google" id="ProtNLM"/>
    </source>
</evidence>
<dbReference type="RefSeq" id="WP_191704502.1">
    <property type="nucleotide sequence ID" value="NZ_JACSPW010000012.1"/>
</dbReference>
<dbReference type="Proteomes" id="UP000600565">
    <property type="component" value="Unassembled WGS sequence"/>
</dbReference>